<dbReference type="Pfam" id="PF02811">
    <property type="entry name" value="PHP"/>
    <property type="match status" value="1"/>
</dbReference>
<dbReference type="PANTHER" id="PTHR42924">
    <property type="entry name" value="EXONUCLEASE"/>
    <property type="match status" value="1"/>
</dbReference>
<dbReference type="Gene3D" id="1.10.150.650">
    <property type="match status" value="1"/>
</dbReference>
<evidence type="ECO:0000313" key="2">
    <source>
        <dbReference type="EMBL" id="BBH27214.1"/>
    </source>
</evidence>
<dbReference type="InterPro" id="IPR016195">
    <property type="entry name" value="Pol/histidinol_Pase-like"/>
</dbReference>
<dbReference type="PANTHER" id="PTHR42924:SF3">
    <property type="entry name" value="POLYMERASE_HISTIDINOL PHOSPHATASE N-TERMINAL DOMAIN-CONTAINING PROTEIN"/>
    <property type="match status" value="1"/>
</dbReference>
<dbReference type="InterPro" id="IPR003141">
    <property type="entry name" value="Pol/His_phosphatase_N"/>
</dbReference>
<keyword evidence="3" id="KW-1185">Reference proteome</keyword>
<dbReference type="Proteomes" id="UP000268059">
    <property type="component" value="Chromosome"/>
</dbReference>
<sequence length="281" mass="32041">MSNVDLHMHSTCSDGSDTIEELYRHVQQAHIHTFALTDHDTIKGIAKVEAMIEPGDHFIRGIEFSAITKYREVHILGYNYDPSSPALLAAIAEGREKRKRKLDNRLDYLKEHFHIVFDSDDVAYLHSLNSAAKPHLGRMLMKYGYCQSISEGIEKYIKGCPGDQDRLDYRTAITAIRKAGGIAIWAHPLGGEHMRHFEKWELERQLDLLLEAGIQGMECYYSRYNEEEITLLLQEAKRHHLLVSGGSDYHGANKNIPLGTLNNFGEEVKIEQLTLLDNLLK</sequence>
<dbReference type="SMART" id="SM00481">
    <property type="entry name" value="POLIIIAc"/>
    <property type="match status" value="1"/>
</dbReference>
<dbReference type="KEGG" id="ebm:SG0102_21480"/>
<proteinExistence type="predicted"/>
<dbReference type="AlphaFoldDB" id="A0A3G9JWN7"/>
<evidence type="ECO:0000313" key="3">
    <source>
        <dbReference type="Proteomes" id="UP000268059"/>
    </source>
</evidence>
<gene>
    <name evidence="2" type="ORF">SG0102_21480</name>
</gene>
<dbReference type="InterPro" id="IPR052018">
    <property type="entry name" value="PHP_domain"/>
</dbReference>
<accession>A0A3G9JWN7</accession>
<dbReference type="Gene3D" id="3.20.20.140">
    <property type="entry name" value="Metal-dependent hydrolases"/>
    <property type="match status" value="1"/>
</dbReference>
<dbReference type="OrthoDB" id="9804333at2"/>
<dbReference type="InParanoid" id="A0A3G9JWN7"/>
<dbReference type="EMBL" id="AP019309">
    <property type="protein sequence ID" value="BBH27214.1"/>
    <property type="molecule type" value="Genomic_DNA"/>
</dbReference>
<protein>
    <submittedName>
        <fullName evidence="2">Phosphatase</fullName>
    </submittedName>
</protein>
<dbReference type="RefSeq" id="WP_125119964.1">
    <property type="nucleotide sequence ID" value="NZ_AP019309.1"/>
</dbReference>
<reference evidence="2 3" key="1">
    <citation type="submission" date="2018-11" db="EMBL/GenBank/DDBJ databases">
        <title>Novel Erysipelotrichaceae bacterium isolated from small intestine of a swine.</title>
        <authorList>
            <person name="Kim J.S."/>
            <person name="Choe H."/>
            <person name="Lee Y.R."/>
            <person name="Kim K.M."/>
            <person name="Park D.S."/>
        </authorList>
    </citation>
    <scope>NUCLEOTIDE SEQUENCE [LARGE SCALE GENOMIC DNA]</scope>
    <source>
        <strain evidence="2 3">SG0102</strain>
    </source>
</reference>
<dbReference type="GO" id="GO:0004534">
    <property type="term" value="F:5'-3' RNA exonuclease activity"/>
    <property type="evidence" value="ECO:0007669"/>
    <property type="project" value="TreeGrafter"/>
</dbReference>
<name>A0A3G9JWN7_9FIRM</name>
<dbReference type="GO" id="GO:0035312">
    <property type="term" value="F:5'-3' DNA exonuclease activity"/>
    <property type="evidence" value="ECO:0007669"/>
    <property type="project" value="TreeGrafter"/>
</dbReference>
<dbReference type="InterPro" id="IPR004013">
    <property type="entry name" value="PHP_dom"/>
</dbReference>
<dbReference type="SUPFAM" id="SSF89550">
    <property type="entry name" value="PHP domain-like"/>
    <property type="match status" value="1"/>
</dbReference>
<feature type="domain" description="Polymerase/histidinol phosphatase N-terminal" evidence="1">
    <location>
        <begin position="4"/>
        <end position="68"/>
    </location>
</feature>
<organism evidence="2 3">
    <name type="scientific">Intestinibaculum porci</name>
    <dbReference type="NCBI Taxonomy" id="2487118"/>
    <lineage>
        <taxon>Bacteria</taxon>
        <taxon>Bacillati</taxon>
        <taxon>Bacillota</taxon>
        <taxon>Erysipelotrichia</taxon>
        <taxon>Erysipelotrichales</taxon>
        <taxon>Erysipelotrichaceae</taxon>
        <taxon>Intestinibaculum</taxon>
    </lineage>
</organism>
<evidence type="ECO:0000259" key="1">
    <source>
        <dbReference type="SMART" id="SM00481"/>
    </source>
</evidence>
<dbReference type="CDD" id="cd07438">
    <property type="entry name" value="PHP_HisPPase_AMP"/>
    <property type="match status" value="1"/>
</dbReference>